<keyword evidence="12" id="KW-1185">Reference proteome</keyword>
<feature type="compositionally biased region" description="Pro residues" evidence="8">
    <location>
        <begin position="15"/>
        <end position="29"/>
    </location>
</feature>
<keyword evidence="9" id="KW-1133">Transmembrane helix</keyword>
<dbReference type="InterPro" id="IPR013083">
    <property type="entry name" value="Znf_RING/FYVE/PHD"/>
</dbReference>
<evidence type="ECO:0000259" key="10">
    <source>
        <dbReference type="PROSITE" id="PS50089"/>
    </source>
</evidence>
<dbReference type="AlphaFoldDB" id="C5Z419"/>
<dbReference type="HOGENOM" id="CLU_013137_15_11_1"/>
<dbReference type="EC" id="2.3.2.27" evidence="2"/>
<dbReference type="InterPro" id="IPR001841">
    <property type="entry name" value="Znf_RING"/>
</dbReference>
<name>C5Z419_SORBI</name>
<dbReference type="PANTHER" id="PTHR14155:SF518">
    <property type="entry name" value="RING-TYPE DOMAIN-CONTAINING PROTEIN"/>
    <property type="match status" value="1"/>
</dbReference>
<dbReference type="GO" id="GO:0008270">
    <property type="term" value="F:zinc ion binding"/>
    <property type="evidence" value="ECO:0007669"/>
    <property type="project" value="UniProtKB-KW"/>
</dbReference>
<keyword evidence="3" id="KW-0479">Metal-binding</keyword>
<reference evidence="12" key="2">
    <citation type="journal article" date="2018" name="Plant J.">
        <title>The Sorghum bicolor reference genome: improved assembly, gene annotations, a transcriptome atlas, and signatures of genome organization.</title>
        <authorList>
            <person name="McCormick R.F."/>
            <person name="Truong S.K."/>
            <person name="Sreedasyam A."/>
            <person name="Jenkins J."/>
            <person name="Shu S."/>
            <person name="Sims D."/>
            <person name="Kennedy M."/>
            <person name="Amirebrahimi M."/>
            <person name="Weers B.D."/>
            <person name="McKinley B."/>
            <person name="Mattison A."/>
            <person name="Morishige D.T."/>
            <person name="Grimwood J."/>
            <person name="Schmutz J."/>
            <person name="Mullet J.E."/>
        </authorList>
    </citation>
    <scope>NUCLEOTIDE SEQUENCE [LARGE SCALE GENOMIC DNA]</scope>
    <source>
        <strain evidence="12">cv. BTx623</strain>
    </source>
</reference>
<feature type="transmembrane region" description="Helical" evidence="9">
    <location>
        <begin position="49"/>
        <end position="71"/>
    </location>
</feature>
<evidence type="ECO:0000256" key="9">
    <source>
        <dbReference type="SAM" id="Phobius"/>
    </source>
</evidence>
<dbReference type="Gene3D" id="3.30.40.10">
    <property type="entry name" value="Zinc/RING finger domain, C3HC4 (zinc finger)"/>
    <property type="match status" value="1"/>
</dbReference>
<dbReference type="SMART" id="SM00184">
    <property type="entry name" value="RING"/>
    <property type="match status" value="1"/>
</dbReference>
<dbReference type="SUPFAM" id="SSF57850">
    <property type="entry name" value="RING/U-box"/>
    <property type="match status" value="1"/>
</dbReference>
<evidence type="ECO:0000256" key="3">
    <source>
        <dbReference type="ARBA" id="ARBA00022723"/>
    </source>
</evidence>
<dbReference type="GO" id="GO:0061630">
    <property type="term" value="F:ubiquitin protein ligase activity"/>
    <property type="evidence" value="ECO:0007669"/>
    <property type="project" value="UniProtKB-EC"/>
</dbReference>
<dbReference type="CDD" id="cd16454">
    <property type="entry name" value="RING-H2_PA-TM-RING"/>
    <property type="match status" value="1"/>
</dbReference>
<dbReference type="FunFam" id="3.30.40.10:FF:000984">
    <property type="entry name" value="Putative RING zinc finger domain superfamily protein"/>
    <property type="match status" value="1"/>
</dbReference>
<organism evidence="11 12">
    <name type="scientific">Sorghum bicolor</name>
    <name type="common">Sorghum</name>
    <name type="synonym">Sorghum vulgare</name>
    <dbReference type="NCBI Taxonomy" id="4558"/>
    <lineage>
        <taxon>Eukaryota</taxon>
        <taxon>Viridiplantae</taxon>
        <taxon>Streptophyta</taxon>
        <taxon>Embryophyta</taxon>
        <taxon>Tracheophyta</taxon>
        <taxon>Spermatophyta</taxon>
        <taxon>Magnoliopsida</taxon>
        <taxon>Liliopsida</taxon>
        <taxon>Poales</taxon>
        <taxon>Poaceae</taxon>
        <taxon>PACMAD clade</taxon>
        <taxon>Panicoideae</taxon>
        <taxon>Andropogonodae</taxon>
        <taxon>Andropogoneae</taxon>
        <taxon>Sorghinae</taxon>
        <taxon>Sorghum</taxon>
    </lineage>
</organism>
<keyword evidence="5" id="KW-0862">Zinc</keyword>
<feature type="region of interest" description="Disordered" evidence="8">
    <location>
        <begin position="15"/>
        <end position="43"/>
    </location>
</feature>
<evidence type="ECO:0000256" key="1">
    <source>
        <dbReference type="ARBA" id="ARBA00000900"/>
    </source>
</evidence>
<proteinExistence type="inferred from homology"/>
<evidence type="ECO:0000256" key="5">
    <source>
        <dbReference type="ARBA" id="ARBA00022833"/>
    </source>
</evidence>
<feature type="region of interest" description="Disordered" evidence="8">
    <location>
        <begin position="113"/>
        <end position="132"/>
    </location>
</feature>
<protein>
    <recommendedName>
        <fullName evidence="2">RING-type E3 ubiquitin transferase</fullName>
        <ecNumber evidence="2">2.3.2.27</ecNumber>
    </recommendedName>
</protein>
<evidence type="ECO:0000256" key="8">
    <source>
        <dbReference type="SAM" id="MobiDB-lite"/>
    </source>
</evidence>
<dbReference type="FunCoup" id="C5Z419">
    <property type="interactions" value="111"/>
</dbReference>
<dbReference type="InParanoid" id="C5Z419"/>
<dbReference type="Proteomes" id="UP000000768">
    <property type="component" value="Chromosome 10"/>
</dbReference>
<sequence length="214" mass="22900">MAVYLPPGFPFIPPPPPPRSLWSPPPPPTRHGQFSPAPRDNNATSPGGVIAGVVISVGAFLLVLSFVCSLCQGYRNSRANAAAAAALAARPQAPPQPQYWDNDEHWLRRHRSDDLVDDGDGPTRRASPTAGLPSFTYNRAVRHNVTGGGDEAATTCSVCLGAFQAGETVRLLPVCLHLYHVECIDPWLEAHSTCPLCRSGTEDPTMHGDLLPPV</sequence>
<evidence type="ECO:0000313" key="11">
    <source>
        <dbReference type="EMBL" id="EER88470.1"/>
    </source>
</evidence>
<evidence type="ECO:0000256" key="4">
    <source>
        <dbReference type="ARBA" id="ARBA00022771"/>
    </source>
</evidence>
<dbReference type="Gramene" id="EER88470">
    <property type="protein sequence ID" value="EER88470"/>
    <property type="gene ID" value="SORBI_3010G158700"/>
</dbReference>
<evidence type="ECO:0000256" key="2">
    <source>
        <dbReference type="ARBA" id="ARBA00012483"/>
    </source>
</evidence>
<dbReference type="InterPro" id="IPR053238">
    <property type="entry name" value="RING-H2_zinc_finger"/>
</dbReference>
<keyword evidence="9" id="KW-0812">Transmembrane</keyword>
<dbReference type="OMA" id="CALCQGH"/>
<comment type="similarity">
    <text evidence="6">Belongs to the RING-type zinc finger family. ATL subfamily.</text>
</comment>
<evidence type="ECO:0000256" key="7">
    <source>
        <dbReference type="PROSITE-ProRule" id="PRU00175"/>
    </source>
</evidence>
<dbReference type="Pfam" id="PF13639">
    <property type="entry name" value="zf-RING_2"/>
    <property type="match status" value="1"/>
</dbReference>
<feature type="domain" description="RING-type" evidence="10">
    <location>
        <begin position="156"/>
        <end position="198"/>
    </location>
</feature>
<keyword evidence="4 7" id="KW-0863">Zinc-finger</keyword>
<comment type="catalytic activity">
    <reaction evidence="1">
        <text>S-ubiquitinyl-[E2 ubiquitin-conjugating enzyme]-L-cysteine + [acceptor protein]-L-lysine = [E2 ubiquitin-conjugating enzyme]-L-cysteine + N(6)-ubiquitinyl-[acceptor protein]-L-lysine.</text>
        <dbReference type="EC" id="2.3.2.27"/>
    </reaction>
</comment>
<keyword evidence="9" id="KW-0472">Membrane</keyword>
<dbReference type="OrthoDB" id="8062037at2759"/>
<evidence type="ECO:0000313" key="12">
    <source>
        <dbReference type="Proteomes" id="UP000000768"/>
    </source>
</evidence>
<accession>C5Z419</accession>
<dbReference type="eggNOG" id="KOG0800">
    <property type="taxonomic scope" value="Eukaryota"/>
</dbReference>
<dbReference type="EMBL" id="CM000769">
    <property type="protein sequence ID" value="EER88470.1"/>
    <property type="molecule type" value="Genomic_DNA"/>
</dbReference>
<dbReference type="KEGG" id="sbi:8072668"/>
<reference evidence="11 12" key="1">
    <citation type="journal article" date="2009" name="Nature">
        <title>The Sorghum bicolor genome and the diversification of grasses.</title>
        <authorList>
            <person name="Paterson A.H."/>
            <person name="Bowers J.E."/>
            <person name="Bruggmann R."/>
            <person name="Dubchak I."/>
            <person name="Grimwood J."/>
            <person name="Gundlach H."/>
            <person name="Haberer G."/>
            <person name="Hellsten U."/>
            <person name="Mitros T."/>
            <person name="Poliakov A."/>
            <person name="Schmutz J."/>
            <person name="Spannagl M."/>
            <person name="Tang H."/>
            <person name="Wang X."/>
            <person name="Wicker T."/>
            <person name="Bharti A.K."/>
            <person name="Chapman J."/>
            <person name="Feltus F.A."/>
            <person name="Gowik U."/>
            <person name="Grigoriev I.V."/>
            <person name="Lyons E."/>
            <person name="Maher C.A."/>
            <person name="Martis M."/>
            <person name="Narechania A."/>
            <person name="Otillar R.P."/>
            <person name="Penning B.W."/>
            <person name="Salamov A.A."/>
            <person name="Wang Y."/>
            <person name="Zhang L."/>
            <person name="Carpita N.C."/>
            <person name="Freeling M."/>
            <person name="Gingle A.R."/>
            <person name="Hash C.T."/>
            <person name="Keller B."/>
            <person name="Klein P."/>
            <person name="Kresovich S."/>
            <person name="McCann M.C."/>
            <person name="Ming R."/>
            <person name="Peterson D.G."/>
            <person name="Mehboob-ur-Rahman"/>
            <person name="Ware D."/>
            <person name="Westhoff P."/>
            <person name="Mayer K.F."/>
            <person name="Messing J."/>
            <person name="Rokhsar D.S."/>
        </authorList>
    </citation>
    <scope>NUCLEOTIDE SEQUENCE [LARGE SCALE GENOMIC DNA]</scope>
    <source>
        <strain evidence="12">cv. BTx623</strain>
    </source>
</reference>
<gene>
    <name evidence="11" type="ORF">SORBI_3010G158700</name>
</gene>
<dbReference type="PROSITE" id="PS50089">
    <property type="entry name" value="ZF_RING_2"/>
    <property type="match status" value="1"/>
</dbReference>
<dbReference type="PANTHER" id="PTHR14155">
    <property type="entry name" value="RING FINGER DOMAIN-CONTAINING"/>
    <property type="match status" value="1"/>
</dbReference>
<evidence type="ECO:0000256" key="6">
    <source>
        <dbReference type="ARBA" id="ARBA00024209"/>
    </source>
</evidence>